<dbReference type="Pfam" id="PF00378">
    <property type="entry name" value="ECH_1"/>
    <property type="match status" value="1"/>
</dbReference>
<evidence type="ECO:0000313" key="2">
    <source>
        <dbReference type="Proteomes" id="UP000831327"/>
    </source>
</evidence>
<accession>A0ABM7Y773</accession>
<dbReference type="EMBL" id="AP025637">
    <property type="protein sequence ID" value="BDG73763.1"/>
    <property type="molecule type" value="Genomic_DNA"/>
</dbReference>
<dbReference type="PANTHER" id="PTHR43459:SF1">
    <property type="entry name" value="EG:BACN32G11.4 PROTEIN"/>
    <property type="match status" value="1"/>
</dbReference>
<dbReference type="Proteomes" id="UP000831327">
    <property type="component" value="Chromosome"/>
</dbReference>
<evidence type="ECO:0000313" key="1">
    <source>
        <dbReference type="EMBL" id="BDG73763.1"/>
    </source>
</evidence>
<dbReference type="RefSeq" id="WP_244407975.1">
    <property type="nucleotide sequence ID" value="NZ_AP025637.1"/>
</dbReference>
<dbReference type="SUPFAM" id="SSF52096">
    <property type="entry name" value="ClpP/crotonase"/>
    <property type="match status" value="1"/>
</dbReference>
<name>A0ABM7Y773_9PROT</name>
<reference evidence="1 2" key="1">
    <citation type="journal article" date="2016" name="Microbes Environ.">
        <title>Phylogenetically diverse aerobic anoxygenic phototrophic bacteria isolated from epilithic biofilms in Tama river, Japan.</title>
        <authorList>
            <person name="Hirose S."/>
            <person name="Matsuura K."/>
            <person name="Haruta S."/>
        </authorList>
    </citation>
    <scope>NUCLEOTIDE SEQUENCE [LARGE SCALE GENOMIC DNA]</scope>
    <source>
        <strain evidence="1 2">S08</strain>
    </source>
</reference>
<dbReference type="InterPro" id="IPR029045">
    <property type="entry name" value="ClpP/crotonase-like_dom_sf"/>
</dbReference>
<dbReference type="PANTHER" id="PTHR43459">
    <property type="entry name" value="ENOYL-COA HYDRATASE"/>
    <property type="match status" value="1"/>
</dbReference>
<gene>
    <name evidence="1" type="ORF">Rmf_36920</name>
</gene>
<keyword evidence="2" id="KW-1185">Reference proteome</keyword>
<protein>
    <submittedName>
        <fullName evidence="1">Enoyl-CoA hydratase</fullName>
    </submittedName>
</protein>
<sequence length="247" mass="25276">MSAPVAVEAHGAVHTIRLARPDRGNALGPEMVAAIDTALDGAQAAGARLVVLCGEGRHFCTGFDLSDLDALDDGELALRAIRIEILLQRIHALPVSTLAVAGGRVFGAGADLFAVCDHRVALAGTTFAFPGPAFGLVLGTGRLAGLVGDGAARRLLLAGTTIEAKAALTMGLATRVVEPDGVAPAIDSARDAATRLDTPTVGALFGRTRRADDAGDLAALARSVARPGLKDRILAYRAHVAATRPRS</sequence>
<dbReference type="CDD" id="cd06558">
    <property type="entry name" value="crotonase-like"/>
    <property type="match status" value="1"/>
</dbReference>
<dbReference type="Gene3D" id="3.90.226.10">
    <property type="entry name" value="2-enoyl-CoA Hydratase, Chain A, domain 1"/>
    <property type="match status" value="1"/>
</dbReference>
<proteinExistence type="predicted"/>
<organism evidence="1 2">
    <name type="scientific">Roseomonas fluvialis</name>
    <dbReference type="NCBI Taxonomy" id="1750527"/>
    <lineage>
        <taxon>Bacteria</taxon>
        <taxon>Pseudomonadati</taxon>
        <taxon>Pseudomonadota</taxon>
        <taxon>Alphaproteobacteria</taxon>
        <taxon>Acetobacterales</taxon>
        <taxon>Roseomonadaceae</taxon>
        <taxon>Roseomonas</taxon>
    </lineage>
</organism>
<dbReference type="InterPro" id="IPR001753">
    <property type="entry name" value="Enoyl-CoA_hydra/iso"/>
</dbReference>